<dbReference type="GO" id="GO:0019441">
    <property type="term" value="P:L-tryptophan catabolic process to kynurenine"/>
    <property type="evidence" value="ECO:0007669"/>
    <property type="project" value="InterPro"/>
</dbReference>
<dbReference type="InterPro" id="IPR007325">
    <property type="entry name" value="KFase/CYL"/>
</dbReference>
<evidence type="ECO:0000313" key="3">
    <source>
        <dbReference type="EMBL" id="CAB4843458.1"/>
    </source>
</evidence>
<evidence type="ECO:0000313" key="1">
    <source>
        <dbReference type="EMBL" id="CAB4683820.1"/>
    </source>
</evidence>
<name>A0A6J6NB77_9ZZZZ</name>
<dbReference type="PANTHER" id="PTHR34861">
    <property type="match status" value="1"/>
</dbReference>
<dbReference type="EMBL" id="CAEZXB010000032">
    <property type="protein sequence ID" value="CAB4683820.1"/>
    <property type="molecule type" value="Genomic_DNA"/>
</dbReference>
<dbReference type="PANTHER" id="PTHR34861:SF10">
    <property type="entry name" value="CYCLASE"/>
    <property type="match status" value="1"/>
</dbReference>
<gene>
    <name evidence="1" type="ORF">UFOPK2342_01352</name>
    <name evidence="2" type="ORF">UFOPK2423_00560</name>
    <name evidence="3" type="ORF">UFOPK3266_00888</name>
    <name evidence="4" type="ORF">UFOPK4367_00144</name>
</gene>
<dbReference type="Pfam" id="PF04199">
    <property type="entry name" value="Cyclase"/>
    <property type="match status" value="1"/>
</dbReference>
<protein>
    <submittedName>
        <fullName evidence="1">Unannotated protein</fullName>
    </submittedName>
</protein>
<dbReference type="InterPro" id="IPR037175">
    <property type="entry name" value="KFase_sf"/>
</dbReference>
<reference evidence="1" key="1">
    <citation type="submission" date="2020-05" db="EMBL/GenBank/DDBJ databases">
        <authorList>
            <person name="Chiriac C."/>
            <person name="Salcher M."/>
            <person name="Ghai R."/>
            <person name="Kavagutti S V."/>
        </authorList>
    </citation>
    <scope>NUCLEOTIDE SEQUENCE</scope>
</reference>
<dbReference type="EMBL" id="CAFBAA010000020">
    <property type="protein sequence ID" value="CAB4843458.1"/>
    <property type="molecule type" value="Genomic_DNA"/>
</dbReference>
<dbReference type="GO" id="GO:0004061">
    <property type="term" value="F:arylformamidase activity"/>
    <property type="evidence" value="ECO:0007669"/>
    <property type="project" value="InterPro"/>
</dbReference>
<dbReference type="EMBL" id="CAEZXN010000008">
    <property type="protein sequence ID" value="CAB4690700.1"/>
    <property type="molecule type" value="Genomic_DNA"/>
</dbReference>
<proteinExistence type="predicted"/>
<evidence type="ECO:0000313" key="2">
    <source>
        <dbReference type="EMBL" id="CAB4690700.1"/>
    </source>
</evidence>
<dbReference type="SUPFAM" id="SSF102198">
    <property type="entry name" value="Putative cyclase"/>
    <property type="match status" value="1"/>
</dbReference>
<sequence length="270" mass="28530">MSNLNTILAGLSGARIIDLAQPMKRGMPQSPNHPPFRMILERRHGDMVRADGGSASNEIIVTGGHVGTHIDGLSHVSHEGKLYGGVDAYEAQGADGFKVHGIDTMTPFVGRGVLLDIARLHGVPTLPAGYGITADDLTRAEKAQGISVQAGDSVLIGSGWSRRWSERDAFIGLTDGVPGVDTSGAEWIASRKVKIAAGETIAFEQITAGAGHSLLPVHRILLVEHGIHIMETLKLDELLDAKVSEFLFVVSPLRVVGATGAPVRPLAILP</sequence>
<dbReference type="Gene3D" id="3.50.30.50">
    <property type="entry name" value="Putative cyclase"/>
    <property type="match status" value="1"/>
</dbReference>
<evidence type="ECO:0000313" key="4">
    <source>
        <dbReference type="EMBL" id="CAB5071511.1"/>
    </source>
</evidence>
<organism evidence="1">
    <name type="scientific">freshwater metagenome</name>
    <dbReference type="NCBI Taxonomy" id="449393"/>
    <lineage>
        <taxon>unclassified sequences</taxon>
        <taxon>metagenomes</taxon>
        <taxon>ecological metagenomes</taxon>
    </lineage>
</organism>
<dbReference type="AlphaFoldDB" id="A0A6J6NB77"/>
<dbReference type="EMBL" id="CAFBRC010000006">
    <property type="protein sequence ID" value="CAB5071511.1"/>
    <property type="molecule type" value="Genomic_DNA"/>
</dbReference>
<accession>A0A6J6NB77</accession>